<protein>
    <recommendedName>
        <fullName evidence="7">Aconitase X catalytic domain-containing protein</fullName>
    </recommendedName>
</protein>
<evidence type="ECO:0000256" key="1">
    <source>
        <dbReference type="ARBA" id="ARBA00023004"/>
    </source>
</evidence>
<proteinExistence type="predicted"/>
<keyword evidence="6" id="KW-1185">Reference proteome</keyword>
<dbReference type="Pfam" id="PF04412">
    <property type="entry name" value="AcnX"/>
    <property type="match status" value="1"/>
</dbReference>
<feature type="domain" description="Phosphomevalonate dehydratase large subunit-like" evidence="4">
    <location>
        <begin position="210"/>
        <end position="617"/>
    </location>
</feature>
<dbReference type="PANTHER" id="PTHR36577">
    <property type="entry name" value="DUF521 DOMAIN PROTEIN (AFU_ORTHOLOGUE AFUA_6G00490)"/>
    <property type="match status" value="1"/>
</dbReference>
<evidence type="ECO:0008006" key="7">
    <source>
        <dbReference type="Google" id="ProtNLM"/>
    </source>
</evidence>
<reference evidence="5 6" key="1">
    <citation type="journal article" date="2020" name="G3 (Bethesda)">
        <title>Improved Reference Genome for Cyclotella cryptica CCMP332, a Model for Cell Wall Morphogenesis, Salinity Adaptation, and Lipid Production in Diatoms (Bacillariophyta).</title>
        <authorList>
            <person name="Roberts W.R."/>
            <person name="Downey K.M."/>
            <person name="Ruck E.C."/>
            <person name="Traller J.C."/>
            <person name="Alverson A.J."/>
        </authorList>
    </citation>
    <scope>NUCLEOTIDE SEQUENCE [LARGE SCALE GENOMIC DNA]</scope>
    <source>
        <strain evidence="5 6">CCMP332</strain>
    </source>
</reference>
<sequence length="646" mass="70859">MVQSRRRAVGRVLTTIEGGSSRTNSRPCKLTQVPPTMPNVNINPKTPLPGPALYSATPLSFWGGIDPRTGVVIDRQHPLCGVSTKHSMLCLPSGRGSCTGSQVMLELILNGVAPRAVILREADVILCVGVIVAEEFFDVRDLPVICVVGDEKFEELLKDNDDFISLRDTANEDVVIETKRGPFAAKNLLRMKDTLESSSMAAFDDSYQDSHAKALALKTIRRVASISSATELIPIKSAHIDAVTYIGRGGLNFVQKLVQLGGKVAVPTTLNSQSVDRRRWKQLGVDPTYARNANSVGDAYLEMGCEEMSFTCAPYLLPGRPQKGDDIMWGESNAVVYSNSILGARTEKYADYFDILAAMVGAVPKVGVHITENRMPTIIIDAEELIREHLPRLLSCRDVDSFFPAMGWLCGNLSDGGIPLILGFDALPSVSDDNLKAFCAAFGTTGTAPLFHMANVTPEAMGDDVVQELLLSCCHKREIVTKDHLIHAYETLDDGTGDSDEIHLVALGNPHLSLTELEQLRDMVTSDGRPKKDGIEVIATLGRHVHSEGRKLHYVQSLERFGVRFINDTCWCMLLDPPIIPHNHNAMILTNSAKYATYGPGLTNRRMRFGSMLDCVEASKTGKMPHRGLPLWLRSFSTLSIRHLLK</sequence>
<dbReference type="EMBL" id="JABMIG020000155">
    <property type="protein sequence ID" value="KAL3788502.1"/>
    <property type="molecule type" value="Genomic_DNA"/>
</dbReference>
<gene>
    <name evidence="5" type="ORF">HJC23_006540</name>
</gene>
<dbReference type="Proteomes" id="UP001516023">
    <property type="component" value="Unassembled WGS sequence"/>
</dbReference>
<evidence type="ECO:0000259" key="3">
    <source>
        <dbReference type="Pfam" id="PF01989"/>
    </source>
</evidence>
<evidence type="ECO:0000313" key="6">
    <source>
        <dbReference type="Proteomes" id="UP001516023"/>
    </source>
</evidence>
<dbReference type="Pfam" id="PF01989">
    <property type="entry name" value="AcnX_swivel_put"/>
    <property type="match status" value="1"/>
</dbReference>
<evidence type="ECO:0000313" key="5">
    <source>
        <dbReference type="EMBL" id="KAL3788502.1"/>
    </source>
</evidence>
<feature type="domain" description="Phosphomevalonate dehydratase small subunit-like" evidence="3">
    <location>
        <begin position="59"/>
        <end position="134"/>
    </location>
</feature>
<name>A0ABD3PKG7_9STRA</name>
<comment type="caution">
    <text evidence="5">The sequence shown here is derived from an EMBL/GenBank/DDBJ whole genome shotgun (WGS) entry which is preliminary data.</text>
</comment>
<dbReference type="SUPFAM" id="SSF52016">
    <property type="entry name" value="LeuD/IlvD-like"/>
    <property type="match status" value="1"/>
</dbReference>
<dbReference type="InterPro" id="IPR002840">
    <property type="entry name" value="PMDh-S-like_dom"/>
</dbReference>
<dbReference type="Gene3D" id="3.50.30.10">
    <property type="entry name" value="Phosphohistidine domain"/>
    <property type="match status" value="1"/>
</dbReference>
<dbReference type="PANTHER" id="PTHR36577:SF3">
    <property type="entry name" value="DUF521 DOMAIN PROTEIN (AFU_ORTHOLOGUE AFUA_6G00490)"/>
    <property type="match status" value="1"/>
</dbReference>
<keyword evidence="2" id="KW-0456">Lyase</keyword>
<organism evidence="5 6">
    <name type="scientific">Cyclotella cryptica</name>
    <dbReference type="NCBI Taxonomy" id="29204"/>
    <lineage>
        <taxon>Eukaryota</taxon>
        <taxon>Sar</taxon>
        <taxon>Stramenopiles</taxon>
        <taxon>Ochrophyta</taxon>
        <taxon>Bacillariophyta</taxon>
        <taxon>Coscinodiscophyceae</taxon>
        <taxon>Thalassiosirophycidae</taxon>
        <taxon>Stephanodiscales</taxon>
        <taxon>Stephanodiscaceae</taxon>
        <taxon>Cyclotella</taxon>
    </lineage>
</organism>
<dbReference type="InterPro" id="IPR007506">
    <property type="entry name" value="PMDh-L-like_dom"/>
</dbReference>
<dbReference type="GO" id="GO:0016829">
    <property type="term" value="F:lyase activity"/>
    <property type="evidence" value="ECO:0007669"/>
    <property type="project" value="UniProtKB-KW"/>
</dbReference>
<dbReference type="CDD" id="cd01356">
    <property type="entry name" value="AcnX_swivel"/>
    <property type="match status" value="1"/>
</dbReference>
<keyword evidence="1" id="KW-0408">Iron</keyword>
<evidence type="ECO:0000256" key="2">
    <source>
        <dbReference type="ARBA" id="ARBA00023239"/>
    </source>
</evidence>
<evidence type="ECO:0000259" key="4">
    <source>
        <dbReference type="Pfam" id="PF04412"/>
    </source>
</evidence>
<dbReference type="AlphaFoldDB" id="A0ABD3PKG7"/>
<accession>A0ABD3PKG7</accession>